<evidence type="ECO:0000313" key="2">
    <source>
        <dbReference type="Proteomes" id="UP000003963"/>
    </source>
</evidence>
<keyword evidence="2" id="KW-1185">Reference proteome</keyword>
<proteinExistence type="predicted"/>
<evidence type="ECO:0000313" key="1">
    <source>
        <dbReference type="EMBL" id="EFL25145.1"/>
    </source>
</evidence>
<gene>
    <name evidence="1" type="ORF">SSOG_04859</name>
</gene>
<dbReference type="AlphaFoldDB" id="D9WD83"/>
<dbReference type="Proteomes" id="UP000003963">
    <property type="component" value="Unassembled WGS sequence"/>
</dbReference>
<sequence>MHAPPYRRSAIAALSAEDGARRAAGPRLRAMLSRREAWALARMDRPSGFRRAIGQAVEALGDAGRFDNDFGEAELAGVTGGSLLDLVRSEPRAYAD</sequence>
<dbReference type="HOGENOM" id="CLU_2358491_0_0_11"/>
<dbReference type="STRING" id="457427.SSOG_04859"/>
<protein>
    <submittedName>
        <fullName evidence="1">Uncharacterized protein</fullName>
    </submittedName>
</protein>
<organism evidence="1 2">
    <name type="scientific">Streptomyces himastatinicus ATCC 53653</name>
    <dbReference type="NCBI Taxonomy" id="457427"/>
    <lineage>
        <taxon>Bacteria</taxon>
        <taxon>Bacillati</taxon>
        <taxon>Actinomycetota</taxon>
        <taxon>Actinomycetes</taxon>
        <taxon>Kitasatosporales</taxon>
        <taxon>Streptomycetaceae</taxon>
        <taxon>Streptomyces</taxon>
        <taxon>Streptomyces violaceusniger group</taxon>
    </lineage>
</organism>
<name>D9WD83_9ACTN</name>
<reference evidence="1 2" key="1">
    <citation type="submission" date="2009-02" db="EMBL/GenBank/DDBJ databases">
        <title>Annotation of Streptomyces hygroscopicus strain ATCC 53653.</title>
        <authorList>
            <consortium name="The Broad Institute Genome Sequencing Platform"/>
            <consortium name="Broad Institute Microbial Sequencing Center"/>
            <person name="Fischbach M."/>
            <person name="Godfrey P."/>
            <person name="Ward D."/>
            <person name="Young S."/>
            <person name="Zeng Q."/>
            <person name="Koehrsen M."/>
            <person name="Alvarado L."/>
            <person name="Berlin A.M."/>
            <person name="Bochicchio J."/>
            <person name="Borenstein D."/>
            <person name="Chapman S.B."/>
            <person name="Chen Z."/>
            <person name="Engels R."/>
            <person name="Freedman E."/>
            <person name="Gellesch M."/>
            <person name="Goldberg J."/>
            <person name="Griggs A."/>
            <person name="Gujja S."/>
            <person name="Heilman E.R."/>
            <person name="Heiman D.I."/>
            <person name="Hepburn T.A."/>
            <person name="Howarth C."/>
            <person name="Jen D."/>
            <person name="Larson L."/>
            <person name="Lewis B."/>
            <person name="Mehta T."/>
            <person name="Park D."/>
            <person name="Pearson M."/>
            <person name="Richards J."/>
            <person name="Roberts A."/>
            <person name="Saif S."/>
            <person name="Shea T.D."/>
            <person name="Shenoy N."/>
            <person name="Sisk P."/>
            <person name="Stolte C."/>
            <person name="Sykes S.N."/>
            <person name="Thomson T."/>
            <person name="Walk T."/>
            <person name="White J."/>
            <person name="Yandava C."/>
            <person name="Straight P."/>
            <person name="Clardy J."/>
            <person name="Hung D."/>
            <person name="Kolter R."/>
            <person name="Mekalanos J."/>
            <person name="Walker S."/>
            <person name="Walsh C.T."/>
            <person name="Wieland-Brown L.C."/>
            <person name="Haas B."/>
            <person name="Nusbaum C."/>
            <person name="Birren B."/>
        </authorList>
    </citation>
    <scope>NUCLEOTIDE SEQUENCE [LARGE SCALE GENOMIC DNA]</scope>
    <source>
        <strain evidence="1 2">ATCC 53653</strain>
    </source>
</reference>
<accession>D9WD83</accession>
<dbReference type="EMBL" id="GG657754">
    <property type="protein sequence ID" value="EFL25145.1"/>
    <property type="molecule type" value="Genomic_DNA"/>
</dbReference>